<dbReference type="CDD" id="cd23948">
    <property type="entry name" value="FAD_synthase"/>
    <property type="match status" value="1"/>
</dbReference>
<evidence type="ECO:0000256" key="3">
    <source>
        <dbReference type="ARBA" id="ARBA00022630"/>
    </source>
</evidence>
<dbReference type="SUPFAM" id="SSF52402">
    <property type="entry name" value="Adenine nucleotide alpha hydrolases-like"/>
    <property type="match status" value="1"/>
</dbReference>
<keyword evidence="6 14" id="KW-0548">Nucleotidyltransferase</keyword>
<keyword evidence="5" id="KW-0808">Transferase</keyword>
<comment type="pathway">
    <text evidence="1">Cofactor biosynthesis; FAD biosynthesis; FAD from FMN: step 1/1.</text>
</comment>
<evidence type="ECO:0000313" key="14">
    <source>
        <dbReference type="EMBL" id="CAK9034802.1"/>
    </source>
</evidence>
<dbReference type="EC" id="2.7.7.2" evidence="2"/>
<reference evidence="14 15" key="1">
    <citation type="submission" date="2024-02" db="EMBL/GenBank/DDBJ databases">
        <authorList>
            <person name="Chen Y."/>
            <person name="Shah S."/>
            <person name="Dougan E. K."/>
            <person name="Thang M."/>
            <person name="Chan C."/>
        </authorList>
    </citation>
    <scope>NUCLEOTIDE SEQUENCE [LARGE SCALE GENOMIC DNA]</scope>
</reference>
<keyword evidence="15" id="KW-1185">Reference proteome</keyword>
<evidence type="ECO:0000256" key="9">
    <source>
        <dbReference type="ARBA" id="ARBA00022840"/>
    </source>
</evidence>
<dbReference type="Gene3D" id="3.40.50.620">
    <property type="entry name" value="HUPs"/>
    <property type="match status" value="1"/>
</dbReference>
<comment type="caution">
    <text evidence="14">The sequence shown here is derived from an EMBL/GenBank/DDBJ whole genome shotgun (WGS) entry which is preliminary data.</text>
</comment>
<name>A0ABP0L7R2_9DINO</name>
<accession>A0ABP0L7R2</accession>
<evidence type="ECO:0000256" key="6">
    <source>
        <dbReference type="ARBA" id="ARBA00022695"/>
    </source>
</evidence>
<evidence type="ECO:0000256" key="10">
    <source>
        <dbReference type="ARBA" id="ARBA00031145"/>
    </source>
</evidence>
<feature type="domain" description="Phosphoadenosine phosphosulphate reductase" evidence="13">
    <location>
        <begin position="155"/>
        <end position="233"/>
    </location>
</feature>
<dbReference type="Pfam" id="PF01507">
    <property type="entry name" value="PAPS_reduct"/>
    <property type="match status" value="2"/>
</dbReference>
<proteinExistence type="predicted"/>
<feature type="domain" description="Phosphoadenosine phosphosulphate reductase" evidence="13">
    <location>
        <begin position="79"/>
        <end position="144"/>
    </location>
</feature>
<evidence type="ECO:0000313" key="15">
    <source>
        <dbReference type="Proteomes" id="UP001642464"/>
    </source>
</evidence>
<evidence type="ECO:0000256" key="5">
    <source>
        <dbReference type="ARBA" id="ARBA00022679"/>
    </source>
</evidence>
<gene>
    <name evidence="14" type="ORF">SCF082_LOCUS21010</name>
</gene>
<evidence type="ECO:0000256" key="2">
    <source>
        <dbReference type="ARBA" id="ARBA00012393"/>
    </source>
</evidence>
<dbReference type="EMBL" id="CAXAMM010014847">
    <property type="protein sequence ID" value="CAK9034802.1"/>
    <property type="molecule type" value="Genomic_DNA"/>
</dbReference>
<evidence type="ECO:0000256" key="8">
    <source>
        <dbReference type="ARBA" id="ARBA00022827"/>
    </source>
</evidence>
<evidence type="ECO:0000256" key="7">
    <source>
        <dbReference type="ARBA" id="ARBA00022741"/>
    </source>
</evidence>
<protein>
    <recommendedName>
        <fullName evidence="2">FAD synthase</fullName>
        <ecNumber evidence="2">2.7.7.2</ecNumber>
    </recommendedName>
    <alternativeName>
        <fullName evidence="10">FAD pyrophosphorylase</fullName>
    </alternativeName>
    <alternativeName>
        <fullName evidence="11">FMN adenylyltransferase</fullName>
    </alternativeName>
</protein>
<dbReference type="InterPro" id="IPR002500">
    <property type="entry name" value="PAPS_reduct_dom"/>
</dbReference>
<keyword evidence="7" id="KW-0547">Nucleotide-binding</keyword>
<keyword evidence="3" id="KW-0285">Flavoprotein</keyword>
<dbReference type="GO" id="GO:0016779">
    <property type="term" value="F:nucleotidyltransferase activity"/>
    <property type="evidence" value="ECO:0007669"/>
    <property type="project" value="UniProtKB-KW"/>
</dbReference>
<dbReference type="Proteomes" id="UP001642464">
    <property type="component" value="Unassembled WGS sequence"/>
</dbReference>
<keyword evidence="8" id="KW-0274">FAD</keyword>
<sequence length="283" mass="31602">MGAVLEDDAVDGQSFAVGHFGSRPIQRLADVLREKDEAALRQRLHKEFGIEDESFAAVLFESSSICRRGAMLYPHVGELTVSFNGGKDACVVLYLWLAVLLAMDEELPETPQVIFFDSGDEFSKVKRFVTWVVRSLDLEMITLQHQSFRLGMESLVANNVKAVVMGQRSVDPWMAGVDAFTPSTDGWPAFMRINPIMKWSYHHVWAFLRQFGFPYCELYDQGYTSLGGVGDTLPNPALRRPDGSFAPAFELEDGSLERDGRTKAKVKKEAPEVLRCPETAAVS</sequence>
<evidence type="ECO:0000256" key="11">
    <source>
        <dbReference type="ARBA" id="ARBA00031871"/>
    </source>
</evidence>
<evidence type="ECO:0000256" key="12">
    <source>
        <dbReference type="ARBA" id="ARBA00049494"/>
    </source>
</evidence>
<evidence type="ECO:0000256" key="4">
    <source>
        <dbReference type="ARBA" id="ARBA00022643"/>
    </source>
</evidence>
<keyword evidence="4" id="KW-0288">FMN</keyword>
<dbReference type="InterPro" id="IPR014729">
    <property type="entry name" value="Rossmann-like_a/b/a_fold"/>
</dbReference>
<dbReference type="PANTHER" id="PTHR23293">
    <property type="entry name" value="FAD SYNTHETASE-RELATED FMN ADENYLYLTRANSFERASE"/>
    <property type="match status" value="1"/>
</dbReference>
<dbReference type="PANTHER" id="PTHR23293:SF9">
    <property type="entry name" value="FAD SYNTHASE"/>
    <property type="match status" value="1"/>
</dbReference>
<keyword evidence="9" id="KW-0067">ATP-binding</keyword>
<evidence type="ECO:0000259" key="13">
    <source>
        <dbReference type="Pfam" id="PF01507"/>
    </source>
</evidence>
<organism evidence="14 15">
    <name type="scientific">Durusdinium trenchii</name>
    <dbReference type="NCBI Taxonomy" id="1381693"/>
    <lineage>
        <taxon>Eukaryota</taxon>
        <taxon>Sar</taxon>
        <taxon>Alveolata</taxon>
        <taxon>Dinophyceae</taxon>
        <taxon>Suessiales</taxon>
        <taxon>Symbiodiniaceae</taxon>
        <taxon>Durusdinium</taxon>
    </lineage>
</organism>
<comment type="catalytic activity">
    <reaction evidence="12">
        <text>FMN + ATP + H(+) = FAD + diphosphate</text>
        <dbReference type="Rhea" id="RHEA:17237"/>
        <dbReference type="ChEBI" id="CHEBI:15378"/>
        <dbReference type="ChEBI" id="CHEBI:30616"/>
        <dbReference type="ChEBI" id="CHEBI:33019"/>
        <dbReference type="ChEBI" id="CHEBI:57692"/>
        <dbReference type="ChEBI" id="CHEBI:58210"/>
        <dbReference type="EC" id="2.7.7.2"/>
    </reaction>
</comment>
<evidence type="ECO:0000256" key="1">
    <source>
        <dbReference type="ARBA" id="ARBA00004726"/>
    </source>
</evidence>